<feature type="transmembrane region" description="Helical" evidence="8">
    <location>
        <begin position="151"/>
        <end position="181"/>
    </location>
</feature>
<evidence type="ECO:0000256" key="2">
    <source>
        <dbReference type="ARBA" id="ARBA00009142"/>
    </source>
</evidence>
<comment type="subcellular location">
    <subcellularLocation>
        <location evidence="1 8">Cell membrane</location>
        <topology evidence="1 8">Multi-pass membrane protein</topology>
    </subcellularLocation>
</comment>
<evidence type="ECO:0000256" key="6">
    <source>
        <dbReference type="ARBA" id="ARBA00022989"/>
    </source>
</evidence>
<dbReference type="Pfam" id="PF01925">
    <property type="entry name" value="TauE"/>
    <property type="match status" value="1"/>
</dbReference>
<dbReference type="RefSeq" id="WP_094455046.1">
    <property type="nucleotide sequence ID" value="NZ_NOXU01000024.1"/>
</dbReference>
<keyword evidence="4 8" id="KW-1003">Cell membrane</keyword>
<dbReference type="PANTHER" id="PTHR30269:SF0">
    <property type="entry name" value="MEMBRANE TRANSPORTER PROTEIN YFCA-RELATED"/>
    <property type="match status" value="1"/>
</dbReference>
<feature type="transmembrane region" description="Helical" evidence="8">
    <location>
        <begin position="87"/>
        <end position="106"/>
    </location>
</feature>
<sequence>MRLPIAQWSILPELLTPDLLVFLACAALLAGFIDAIAGGGGLITIPALLSTGMPPAAALATNKLQGSFGTAMATITFWRAGQIELKAMAFTVACVFAGSAAGTLLVRMTGTGFMMALIPILLVAIAVYFLFSPRVGDVEAKARMTLPAFSLTVGIAVGFYDGFFGPGTGSFFALGCVALLGMNMRRATANTKLLNFTSNVVSLGVFALGGQIVWKAGLIMALAQVIGAWAGSHAALRFGTKLVRPLLVIVCLGMTIRLVAQPDHPLYLLVRDLFAA</sequence>
<dbReference type="OrthoDB" id="554695at2"/>
<name>A0A255Z4Y9_9PROT</name>
<keyword evidence="5 8" id="KW-0812">Transmembrane</keyword>
<evidence type="ECO:0000256" key="3">
    <source>
        <dbReference type="ARBA" id="ARBA00022448"/>
    </source>
</evidence>
<proteinExistence type="inferred from homology"/>
<protein>
    <recommendedName>
        <fullName evidence="8">Probable membrane transporter protein</fullName>
    </recommendedName>
</protein>
<dbReference type="GO" id="GO:0005886">
    <property type="term" value="C:plasma membrane"/>
    <property type="evidence" value="ECO:0007669"/>
    <property type="project" value="UniProtKB-SubCell"/>
</dbReference>
<evidence type="ECO:0000256" key="7">
    <source>
        <dbReference type="ARBA" id="ARBA00023136"/>
    </source>
</evidence>
<feature type="transmembrane region" description="Helical" evidence="8">
    <location>
        <begin position="193"/>
        <end position="212"/>
    </location>
</feature>
<dbReference type="InterPro" id="IPR002781">
    <property type="entry name" value="TM_pro_TauE-like"/>
</dbReference>
<dbReference type="AlphaFoldDB" id="A0A255Z4Y9"/>
<gene>
    <name evidence="9" type="ORF">CHU95_06895</name>
</gene>
<accession>A0A255Z4Y9</accession>
<dbReference type="EMBL" id="NOXU01000024">
    <property type="protein sequence ID" value="OYQ35974.1"/>
    <property type="molecule type" value="Genomic_DNA"/>
</dbReference>
<dbReference type="InterPro" id="IPR052017">
    <property type="entry name" value="TSUP"/>
</dbReference>
<comment type="caution">
    <text evidence="9">The sequence shown here is derived from an EMBL/GenBank/DDBJ whole genome shotgun (WGS) entry which is preliminary data.</text>
</comment>
<keyword evidence="6 8" id="KW-1133">Transmembrane helix</keyword>
<feature type="transmembrane region" description="Helical" evidence="8">
    <location>
        <begin position="243"/>
        <end position="260"/>
    </location>
</feature>
<keyword evidence="7 8" id="KW-0472">Membrane</keyword>
<keyword evidence="3" id="KW-0813">Transport</keyword>
<comment type="similarity">
    <text evidence="2 8">Belongs to the 4-toluene sulfonate uptake permease (TSUP) (TC 2.A.102) family.</text>
</comment>
<evidence type="ECO:0000313" key="9">
    <source>
        <dbReference type="EMBL" id="OYQ35974.1"/>
    </source>
</evidence>
<evidence type="ECO:0000256" key="1">
    <source>
        <dbReference type="ARBA" id="ARBA00004651"/>
    </source>
</evidence>
<feature type="transmembrane region" description="Helical" evidence="8">
    <location>
        <begin position="218"/>
        <end position="236"/>
    </location>
</feature>
<reference evidence="9 10" key="1">
    <citation type="submission" date="2017-07" db="EMBL/GenBank/DDBJ databases">
        <title>Niveispirillum cyanobacteriorum sp. nov., isolated from cyanobacterial aggregates in a eutrophic lake.</title>
        <authorList>
            <person name="Cai H."/>
        </authorList>
    </citation>
    <scope>NUCLEOTIDE SEQUENCE [LARGE SCALE GENOMIC DNA]</scope>
    <source>
        <strain evidence="10">TH1-14</strain>
    </source>
</reference>
<organism evidence="9 10">
    <name type="scientific">Niveispirillum lacus</name>
    <dbReference type="NCBI Taxonomy" id="1981099"/>
    <lineage>
        <taxon>Bacteria</taxon>
        <taxon>Pseudomonadati</taxon>
        <taxon>Pseudomonadota</taxon>
        <taxon>Alphaproteobacteria</taxon>
        <taxon>Rhodospirillales</taxon>
        <taxon>Azospirillaceae</taxon>
        <taxon>Niveispirillum</taxon>
    </lineage>
</organism>
<dbReference type="PANTHER" id="PTHR30269">
    <property type="entry name" value="TRANSMEMBRANE PROTEIN YFCA"/>
    <property type="match status" value="1"/>
</dbReference>
<evidence type="ECO:0000256" key="5">
    <source>
        <dbReference type="ARBA" id="ARBA00022692"/>
    </source>
</evidence>
<evidence type="ECO:0000256" key="8">
    <source>
        <dbReference type="RuleBase" id="RU363041"/>
    </source>
</evidence>
<feature type="transmembrane region" description="Helical" evidence="8">
    <location>
        <begin position="20"/>
        <end position="43"/>
    </location>
</feature>
<dbReference type="Proteomes" id="UP000216998">
    <property type="component" value="Unassembled WGS sequence"/>
</dbReference>
<evidence type="ECO:0000256" key="4">
    <source>
        <dbReference type="ARBA" id="ARBA00022475"/>
    </source>
</evidence>
<evidence type="ECO:0000313" key="10">
    <source>
        <dbReference type="Proteomes" id="UP000216998"/>
    </source>
</evidence>
<keyword evidence="10" id="KW-1185">Reference proteome</keyword>
<feature type="transmembrane region" description="Helical" evidence="8">
    <location>
        <begin position="113"/>
        <end position="131"/>
    </location>
</feature>